<reference evidence="1 2" key="1">
    <citation type="journal article" date="2016" name="Nat. Commun.">
        <title>Thousands of microbial genomes shed light on interconnected biogeochemical processes in an aquifer system.</title>
        <authorList>
            <person name="Anantharaman K."/>
            <person name="Brown C.T."/>
            <person name="Hug L.A."/>
            <person name="Sharon I."/>
            <person name="Castelle C.J."/>
            <person name="Probst A.J."/>
            <person name="Thomas B.C."/>
            <person name="Singh A."/>
            <person name="Wilkins M.J."/>
            <person name="Karaoz U."/>
            <person name="Brodie E.L."/>
            <person name="Williams K.H."/>
            <person name="Hubbard S.S."/>
            <person name="Banfield J.F."/>
        </authorList>
    </citation>
    <scope>NUCLEOTIDE SEQUENCE [LARGE SCALE GENOMIC DNA]</scope>
</reference>
<dbReference type="EMBL" id="MHVR01000006">
    <property type="protein sequence ID" value="OHA96277.1"/>
    <property type="molecule type" value="Genomic_DNA"/>
</dbReference>
<evidence type="ECO:0008006" key="3">
    <source>
        <dbReference type="Google" id="ProtNLM"/>
    </source>
</evidence>
<comment type="caution">
    <text evidence="1">The sequence shown here is derived from an EMBL/GenBank/DDBJ whole genome shotgun (WGS) entry which is preliminary data.</text>
</comment>
<evidence type="ECO:0000313" key="2">
    <source>
        <dbReference type="Proteomes" id="UP000178175"/>
    </source>
</evidence>
<protein>
    <recommendedName>
        <fullName evidence="3">IrrE N-terminal-like domain-containing protein</fullName>
    </recommendedName>
</protein>
<sequence>MYYELRWDEWEPCVLSGRSVTQLLERTLVEWRNVEQIEDRMIALGVEHIKIEDTMPVGRYRKAGGFVRRISNSPMVFEIILDSTDSILTKIFTLGHELGHLEARQLGSRRLDPDVLRGRSLGDPEFSAFLQQSYIEEAFADKFGEAWFAVERHRKQARRLLVQLLRTSS</sequence>
<dbReference type="AlphaFoldDB" id="A0A1G2TG50"/>
<evidence type="ECO:0000313" key="1">
    <source>
        <dbReference type="EMBL" id="OHA96277.1"/>
    </source>
</evidence>
<gene>
    <name evidence="1" type="ORF">A3C70_03335</name>
</gene>
<dbReference type="Proteomes" id="UP000178175">
    <property type="component" value="Unassembled WGS sequence"/>
</dbReference>
<accession>A0A1G2TG50</accession>
<name>A0A1G2TG50_9BACT</name>
<proteinExistence type="predicted"/>
<organism evidence="1 2">
    <name type="scientific">Candidatus Zambryskibacteria bacterium RIFCSPHIGHO2_02_FULL_43_14</name>
    <dbReference type="NCBI Taxonomy" id="1802748"/>
    <lineage>
        <taxon>Bacteria</taxon>
        <taxon>Candidatus Zambryskiibacteriota</taxon>
    </lineage>
</organism>